<evidence type="ECO:0000313" key="3">
    <source>
        <dbReference type="Proteomes" id="UP000481454"/>
    </source>
</evidence>
<evidence type="ECO:0000313" key="2">
    <source>
        <dbReference type="EMBL" id="NGU31076.1"/>
    </source>
</evidence>
<keyword evidence="1" id="KW-1133">Transmembrane helix</keyword>
<dbReference type="AlphaFoldDB" id="A0AAP6WR78"/>
<comment type="caution">
    <text evidence="2">The sequence shown here is derived from an EMBL/GenBank/DDBJ whole genome shotgun (WGS) entry which is preliminary data.</text>
</comment>
<feature type="transmembrane region" description="Helical" evidence="1">
    <location>
        <begin position="6"/>
        <end position="27"/>
    </location>
</feature>
<proteinExistence type="predicted"/>
<gene>
    <name evidence="2" type="ORF">G6Z34_13375</name>
</gene>
<keyword evidence="1" id="KW-0472">Membrane</keyword>
<dbReference type="RefSeq" id="WP_164801008.1">
    <property type="nucleotide sequence ID" value="NZ_JAALLZ010000006.1"/>
</dbReference>
<sequence length="212" mass="24180">MNKLKLTRNILTSALLIVVGIIIGMLISNHVIKANTKPVAAVQQEQSNNQPVKLTKVLTQSTEDIKLDKNEVYRELSDNSYSLSNDSTNEFSFQPSIMGDWNLTAGSKEELDNMILTYIENTNNLNKTIKKPLQVVEVLTESTDNVKLNKGDIFKLYNDGSWSIENKLNNTYEFQPVFMGDYSYTFNSEKDFEHCVQTYIDNYNDSLLSKQL</sequence>
<keyword evidence="1" id="KW-0812">Transmembrane</keyword>
<protein>
    <submittedName>
        <fullName evidence="2">Uncharacterized protein</fullName>
    </submittedName>
</protein>
<accession>A0AAP6WR78</accession>
<name>A0AAP6WR78_CLOPF</name>
<dbReference type="EMBL" id="JAALLZ010000006">
    <property type="protein sequence ID" value="NGU31076.1"/>
    <property type="molecule type" value="Genomic_DNA"/>
</dbReference>
<dbReference type="Proteomes" id="UP000481454">
    <property type="component" value="Unassembled WGS sequence"/>
</dbReference>
<organism evidence="2 3">
    <name type="scientific">Clostridium perfringens</name>
    <dbReference type="NCBI Taxonomy" id="1502"/>
    <lineage>
        <taxon>Bacteria</taxon>
        <taxon>Bacillati</taxon>
        <taxon>Bacillota</taxon>
        <taxon>Clostridia</taxon>
        <taxon>Eubacteriales</taxon>
        <taxon>Clostridiaceae</taxon>
        <taxon>Clostridium</taxon>
    </lineage>
</organism>
<reference evidence="2 3" key="1">
    <citation type="submission" date="2020-02" db="EMBL/GenBank/DDBJ databases">
        <title>Genomic Insights into the Phylogeny and Genetic Plasticity of the Human and Animal Enteric Pathogen Clostridium perfringens.</title>
        <authorList>
            <person name="Feng Y."/>
            <person name="Hu Y."/>
        </authorList>
    </citation>
    <scope>NUCLEOTIDE SEQUENCE [LARGE SCALE GENOMIC DNA]</scope>
    <source>
        <strain evidence="2 3">CP-40</strain>
    </source>
</reference>
<evidence type="ECO:0000256" key="1">
    <source>
        <dbReference type="SAM" id="Phobius"/>
    </source>
</evidence>